<proteinExistence type="predicted"/>
<dbReference type="EMBL" id="CP012752">
    <property type="protein sequence ID" value="ALG13389.1"/>
    <property type="molecule type" value="Genomic_DNA"/>
</dbReference>
<protein>
    <recommendedName>
        <fullName evidence="2">Luciferase-like domain-containing protein</fullName>
    </recommendedName>
</protein>
<dbReference type="InterPro" id="IPR050564">
    <property type="entry name" value="F420-G6PD/mer"/>
</dbReference>
<reference evidence="3 4" key="1">
    <citation type="submission" date="2015-07" db="EMBL/GenBank/DDBJ databases">
        <title>Genome sequencing of Kibdelosporangium phytohabitans.</title>
        <authorList>
            <person name="Qin S."/>
            <person name="Xing K."/>
        </authorList>
    </citation>
    <scope>NUCLEOTIDE SEQUENCE [LARGE SCALE GENOMIC DNA]</scope>
    <source>
        <strain evidence="3 4">KLBMP1111</strain>
    </source>
</reference>
<keyword evidence="4" id="KW-1185">Reference proteome</keyword>
<accession>A0A0N9IAJ7</accession>
<dbReference type="SUPFAM" id="SSF51679">
    <property type="entry name" value="Bacterial luciferase-like"/>
    <property type="match status" value="1"/>
</dbReference>
<dbReference type="GO" id="GO:0016705">
    <property type="term" value="F:oxidoreductase activity, acting on paired donors, with incorporation or reduction of molecular oxygen"/>
    <property type="evidence" value="ECO:0007669"/>
    <property type="project" value="InterPro"/>
</dbReference>
<dbReference type="OrthoDB" id="3206024at2"/>
<evidence type="ECO:0000256" key="1">
    <source>
        <dbReference type="SAM" id="MobiDB-lite"/>
    </source>
</evidence>
<feature type="domain" description="Luciferase-like" evidence="2">
    <location>
        <begin position="19"/>
        <end position="141"/>
    </location>
</feature>
<dbReference type="KEGG" id="kphy:AOZ06_46850"/>
<dbReference type="PANTHER" id="PTHR43244">
    <property type="match status" value="1"/>
</dbReference>
<evidence type="ECO:0000259" key="2">
    <source>
        <dbReference type="Pfam" id="PF00296"/>
    </source>
</evidence>
<name>A0A0N9IAJ7_9PSEU</name>
<dbReference type="RefSeq" id="WP_054295278.1">
    <property type="nucleotide sequence ID" value="NZ_CP012752.1"/>
</dbReference>
<gene>
    <name evidence="3" type="ORF">AOZ06_46850</name>
</gene>
<dbReference type="Proteomes" id="UP000063699">
    <property type="component" value="Chromosome"/>
</dbReference>
<organism evidence="3 4">
    <name type="scientific">Kibdelosporangium phytohabitans</name>
    <dbReference type="NCBI Taxonomy" id="860235"/>
    <lineage>
        <taxon>Bacteria</taxon>
        <taxon>Bacillati</taxon>
        <taxon>Actinomycetota</taxon>
        <taxon>Actinomycetes</taxon>
        <taxon>Pseudonocardiales</taxon>
        <taxon>Pseudonocardiaceae</taxon>
        <taxon>Kibdelosporangium</taxon>
    </lineage>
</organism>
<feature type="compositionally biased region" description="Basic and acidic residues" evidence="1">
    <location>
        <begin position="144"/>
        <end position="157"/>
    </location>
</feature>
<dbReference type="Pfam" id="PF00296">
    <property type="entry name" value="Bac_luciferase"/>
    <property type="match status" value="1"/>
</dbReference>
<feature type="region of interest" description="Disordered" evidence="1">
    <location>
        <begin position="135"/>
        <end position="157"/>
    </location>
</feature>
<dbReference type="Gene3D" id="3.20.20.30">
    <property type="entry name" value="Luciferase-like domain"/>
    <property type="match status" value="1"/>
</dbReference>
<dbReference type="InterPro" id="IPR036661">
    <property type="entry name" value="Luciferase-like_sf"/>
</dbReference>
<evidence type="ECO:0000313" key="3">
    <source>
        <dbReference type="EMBL" id="ALG13389.1"/>
    </source>
</evidence>
<evidence type="ECO:0000313" key="4">
    <source>
        <dbReference type="Proteomes" id="UP000063699"/>
    </source>
</evidence>
<dbReference type="AlphaFoldDB" id="A0A0N9IAJ7"/>
<dbReference type="PANTHER" id="PTHR43244:SF2">
    <property type="entry name" value="CONSERVED HYPOTHETICAL ALANINE AND PROLINE-RICH PROTEIN"/>
    <property type="match status" value="1"/>
</dbReference>
<sequence>MDHGAPDPQPLPRHCSHIYGPMAALAAIAATTSRIGLGTGVVLVNQHHPITLAEQVASIDRISGGRFEPGAGPGSNAEEMASHGVDPTRPIARMLEHIAAMREIWTKDEPELPGEFVDFDPIWSWPKPVRRPPVLIAGVGRGTSGERHPARREPGSP</sequence>
<dbReference type="STRING" id="860235.AOZ06_46850"/>
<dbReference type="InterPro" id="IPR011251">
    <property type="entry name" value="Luciferase-like_dom"/>
</dbReference>